<keyword evidence="2 4" id="KW-0479">Metal-binding</keyword>
<evidence type="ECO:0000259" key="5">
    <source>
        <dbReference type="PROSITE" id="PS51144"/>
    </source>
</evidence>
<dbReference type="InterPro" id="IPR018338">
    <property type="entry name" value="Carbonic_anhydrase_a-class_CS"/>
</dbReference>
<comment type="catalytic activity">
    <reaction evidence="4">
        <text>hydrogencarbonate + H(+) = CO2 + H2O</text>
        <dbReference type="Rhea" id="RHEA:10748"/>
        <dbReference type="ChEBI" id="CHEBI:15377"/>
        <dbReference type="ChEBI" id="CHEBI:15378"/>
        <dbReference type="ChEBI" id="CHEBI:16526"/>
        <dbReference type="ChEBI" id="CHEBI:17544"/>
        <dbReference type="EC" id="4.2.1.1"/>
    </reaction>
</comment>
<keyword evidence="3 4" id="KW-0862">Zinc</keyword>
<name>A0A482XR72_LAOST</name>
<comment type="cofactor">
    <cofactor evidence="4">
        <name>Zn(2+)</name>
        <dbReference type="ChEBI" id="CHEBI:29105"/>
    </cofactor>
</comment>
<dbReference type="Pfam" id="PF00194">
    <property type="entry name" value="Carb_anhydrase"/>
    <property type="match status" value="1"/>
</dbReference>
<dbReference type="Gene3D" id="3.10.200.10">
    <property type="entry name" value="Alpha carbonic anhydrase"/>
    <property type="match status" value="1"/>
</dbReference>
<evidence type="ECO:0000256" key="3">
    <source>
        <dbReference type="ARBA" id="ARBA00022833"/>
    </source>
</evidence>
<comment type="similarity">
    <text evidence="1 4">Belongs to the alpha-carbonic anhydrase family.</text>
</comment>
<sequence>MNNYLIAIPVLVLVFMLQGCQSHQDPFHFGYSKQLQKEWAHMPNTSCGGKHQSPIHIDSKIVIPEPIPALEMIGFHNMFLHPLNLSNNGHSVQLRLPPTDGGSIKIFGALLDAHYRMELLHFHWGDTNCRGSEHVINHVRFPLEMHIVFYKQHFTSIQEASKHKSGLAVLAFIFQIREKDNRALNPLVKEFSQLTEEGSSVLMKSSFTLSSILTRNMEVFYTYRGSLTTPPCTEAVTWIVFPDPLPVSYNQMRMFRSMKSHESKLVDNFRHLQEIGHRKVFVRQGPSNSSFHHNRVEDHLRTKFWE</sequence>
<organism evidence="6 7">
    <name type="scientific">Laodelphax striatellus</name>
    <name type="common">Small brown planthopper</name>
    <name type="synonym">Delphax striatella</name>
    <dbReference type="NCBI Taxonomy" id="195883"/>
    <lineage>
        <taxon>Eukaryota</taxon>
        <taxon>Metazoa</taxon>
        <taxon>Ecdysozoa</taxon>
        <taxon>Arthropoda</taxon>
        <taxon>Hexapoda</taxon>
        <taxon>Insecta</taxon>
        <taxon>Pterygota</taxon>
        <taxon>Neoptera</taxon>
        <taxon>Paraneoptera</taxon>
        <taxon>Hemiptera</taxon>
        <taxon>Auchenorrhyncha</taxon>
        <taxon>Fulgoroidea</taxon>
        <taxon>Delphacidae</taxon>
        <taxon>Criomorphinae</taxon>
        <taxon>Laodelphax</taxon>
    </lineage>
</organism>
<dbReference type="EMBL" id="QKKF02002906">
    <property type="protein sequence ID" value="RZF47948.1"/>
    <property type="molecule type" value="Genomic_DNA"/>
</dbReference>
<proteinExistence type="inferred from homology"/>
<dbReference type="SUPFAM" id="SSF51069">
    <property type="entry name" value="Carbonic anhydrase"/>
    <property type="match status" value="1"/>
</dbReference>
<dbReference type="AlphaFoldDB" id="A0A482XR72"/>
<dbReference type="FunCoup" id="A0A482XR72">
    <property type="interactions" value="40"/>
</dbReference>
<dbReference type="SMR" id="A0A482XR72"/>
<dbReference type="SMART" id="SM01057">
    <property type="entry name" value="Carb_anhydrase"/>
    <property type="match status" value="1"/>
</dbReference>
<dbReference type="OrthoDB" id="429145at2759"/>
<dbReference type="InterPro" id="IPR036398">
    <property type="entry name" value="CA_dom_sf"/>
</dbReference>
<dbReference type="CDD" id="cd00326">
    <property type="entry name" value="alpha_CA"/>
    <property type="match status" value="1"/>
</dbReference>
<evidence type="ECO:0000313" key="6">
    <source>
        <dbReference type="EMBL" id="RZF47948.1"/>
    </source>
</evidence>
<evidence type="ECO:0000256" key="4">
    <source>
        <dbReference type="RuleBase" id="RU367011"/>
    </source>
</evidence>
<dbReference type="GO" id="GO:0005737">
    <property type="term" value="C:cytoplasm"/>
    <property type="evidence" value="ECO:0007669"/>
    <property type="project" value="TreeGrafter"/>
</dbReference>
<accession>A0A482XR72</accession>
<gene>
    <name evidence="6" type="ORF">LSTR_LSTR008752</name>
</gene>
<dbReference type="EC" id="4.2.1.1" evidence="4"/>
<evidence type="ECO:0000313" key="7">
    <source>
        <dbReference type="Proteomes" id="UP000291343"/>
    </source>
</evidence>
<keyword evidence="4" id="KW-0456">Lyase</keyword>
<protein>
    <recommendedName>
        <fullName evidence="4">Carbonic anhydrase</fullName>
        <ecNumber evidence="4">4.2.1.1</ecNumber>
    </recommendedName>
</protein>
<dbReference type="InterPro" id="IPR001148">
    <property type="entry name" value="CA_dom"/>
</dbReference>
<dbReference type="PANTHER" id="PTHR18952:SF137">
    <property type="entry name" value="CARBONIC ANHYDRASE"/>
    <property type="match status" value="1"/>
</dbReference>
<feature type="chain" id="PRO_5025089237" description="Carbonic anhydrase" evidence="4">
    <location>
        <begin position="23"/>
        <end position="306"/>
    </location>
</feature>
<dbReference type="STRING" id="195883.A0A482XR72"/>
<evidence type="ECO:0000256" key="1">
    <source>
        <dbReference type="ARBA" id="ARBA00010718"/>
    </source>
</evidence>
<feature type="domain" description="Alpha-carbonic anhydrase" evidence="5">
    <location>
        <begin position="27"/>
        <end position="284"/>
    </location>
</feature>
<dbReference type="Proteomes" id="UP000291343">
    <property type="component" value="Unassembled WGS sequence"/>
</dbReference>
<reference evidence="6 7" key="1">
    <citation type="journal article" date="2017" name="Gigascience">
        <title>Genome sequence of the small brown planthopper, Laodelphax striatellus.</title>
        <authorList>
            <person name="Zhu J."/>
            <person name="Jiang F."/>
            <person name="Wang X."/>
            <person name="Yang P."/>
            <person name="Bao Y."/>
            <person name="Zhao W."/>
            <person name="Wang W."/>
            <person name="Lu H."/>
            <person name="Wang Q."/>
            <person name="Cui N."/>
            <person name="Li J."/>
            <person name="Chen X."/>
            <person name="Luo L."/>
            <person name="Yu J."/>
            <person name="Kang L."/>
            <person name="Cui F."/>
        </authorList>
    </citation>
    <scope>NUCLEOTIDE SEQUENCE [LARGE SCALE GENOMIC DNA]</scope>
    <source>
        <strain evidence="6">Lst14</strain>
    </source>
</reference>
<dbReference type="PANTHER" id="PTHR18952">
    <property type="entry name" value="CARBONIC ANHYDRASE"/>
    <property type="match status" value="1"/>
</dbReference>
<feature type="signal peptide" evidence="4">
    <location>
        <begin position="1"/>
        <end position="22"/>
    </location>
</feature>
<dbReference type="InParanoid" id="A0A482XR72"/>
<comment type="function">
    <text evidence="4">Reversible hydration of carbon dioxide.</text>
</comment>
<dbReference type="GO" id="GO:0008270">
    <property type="term" value="F:zinc ion binding"/>
    <property type="evidence" value="ECO:0007669"/>
    <property type="project" value="UniProtKB-UniRule"/>
</dbReference>
<dbReference type="PROSITE" id="PS51144">
    <property type="entry name" value="ALPHA_CA_2"/>
    <property type="match status" value="1"/>
</dbReference>
<keyword evidence="7" id="KW-1185">Reference proteome</keyword>
<dbReference type="GO" id="GO:0004089">
    <property type="term" value="F:carbonate dehydratase activity"/>
    <property type="evidence" value="ECO:0007669"/>
    <property type="project" value="UniProtKB-UniRule"/>
</dbReference>
<dbReference type="InterPro" id="IPR023561">
    <property type="entry name" value="Carbonic_anhydrase_a-class"/>
</dbReference>
<evidence type="ECO:0000256" key="2">
    <source>
        <dbReference type="ARBA" id="ARBA00022723"/>
    </source>
</evidence>
<comment type="caution">
    <text evidence="6">The sequence shown here is derived from an EMBL/GenBank/DDBJ whole genome shotgun (WGS) entry which is preliminary data.</text>
</comment>
<keyword evidence="4" id="KW-0732">Signal</keyword>
<dbReference type="PROSITE" id="PS00162">
    <property type="entry name" value="ALPHA_CA_1"/>
    <property type="match status" value="1"/>
</dbReference>